<evidence type="ECO:0000313" key="3">
    <source>
        <dbReference type="Proteomes" id="UP001501074"/>
    </source>
</evidence>
<feature type="transmembrane region" description="Helical" evidence="1">
    <location>
        <begin position="12"/>
        <end position="30"/>
    </location>
</feature>
<keyword evidence="3" id="KW-1185">Reference proteome</keyword>
<keyword evidence="1" id="KW-0812">Transmembrane</keyword>
<accession>A0ABP6ZA68</accession>
<dbReference type="EMBL" id="BAAAZO010000003">
    <property type="protein sequence ID" value="GAA3603459.1"/>
    <property type="molecule type" value="Genomic_DNA"/>
</dbReference>
<feature type="transmembrane region" description="Helical" evidence="1">
    <location>
        <begin position="108"/>
        <end position="125"/>
    </location>
</feature>
<dbReference type="RefSeq" id="WP_231487229.1">
    <property type="nucleotide sequence ID" value="NZ_BAAAZO010000003.1"/>
</dbReference>
<organism evidence="2 3">
    <name type="scientific">Kineosporia mesophila</name>
    <dbReference type="NCBI Taxonomy" id="566012"/>
    <lineage>
        <taxon>Bacteria</taxon>
        <taxon>Bacillati</taxon>
        <taxon>Actinomycetota</taxon>
        <taxon>Actinomycetes</taxon>
        <taxon>Kineosporiales</taxon>
        <taxon>Kineosporiaceae</taxon>
        <taxon>Kineosporia</taxon>
    </lineage>
</organism>
<sequence length="136" mass="14634">MDDPRTSGPGRLLVAVYAIFALAACSRAIVQIATEFSNAPLPYLLSLLSGIVYVIATLALARPGATWRRVALATCTFELVGVIGVGLFSVLDSGDFPDATVWSNFGQGYGYVPLVLPMIGLYWLWRTRTQVPVTPV</sequence>
<name>A0ABP6ZA68_9ACTN</name>
<dbReference type="Proteomes" id="UP001501074">
    <property type="component" value="Unassembled WGS sequence"/>
</dbReference>
<evidence type="ECO:0000313" key="2">
    <source>
        <dbReference type="EMBL" id="GAA3603459.1"/>
    </source>
</evidence>
<evidence type="ECO:0000256" key="1">
    <source>
        <dbReference type="SAM" id="Phobius"/>
    </source>
</evidence>
<keyword evidence="1" id="KW-1133">Transmembrane helix</keyword>
<proteinExistence type="predicted"/>
<dbReference type="PROSITE" id="PS51257">
    <property type="entry name" value="PROKAR_LIPOPROTEIN"/>
    <property type="match status" value="1"/>
</dbReference>
<keyword evidence="1" id="KW-0472">Membrane</keyword>
<reference evidence="3" key="1">
    <citation type="journal article" date="2019" name="Int. J. Syst. Evol. Microbiol.">
        <title>The Global Catalogue of Microorganisms (GCM) 10K type strain sequencing project: providing services to taxonomists for standard genome sequencing and annotation.</title>
        <authorList>
            <consortium name="The Broad Institute Genomics Platform"/>
            <consortium name="The Broad Institute Genome Sequencing Center for Infectious Disease"/>
            <person name="Wu L."/>
            <person name="Ma J."/>
        </authorList>
    </citation>
    <scope>NUCLEOTIDE SEQUENCE [LARGE SCALE GENOMIC DNA]</scope>
    <source>
        <strain evidence="3">JCM 16902</strain>
    </source>
</reference>
<feature type="transmembrane region" description="Helical" evidence="1">
    <location>
        <begin position="42"/>
        <end position="61"/>
    </location>
</feature>
<comment type="caution">
    <text evidence="2">The sequence shown here is derived from an EMBL/GenBank/DDBJ whole genome shotgun (WGS) entry which is preliminary data.</text>
</comment>
<gene>
    <name evidence="2" type="ORF">GCM10022223_18880</name>
</gene>
<feature type="transmembrane region" description="Helical" evidence="1">
    <location>
        <begin position="70"/>
        <end position="88"/>
    </location>
</feature>
<protein>
    <submittedName>
        <fullName evidence="2">Membrane protein</fullName>
    </submittedName>
</protein>